<protein>
    <recommendedName>
        <fullName evidence="4">Stage II sporulation protein M</fullName>
    </recommendedName>
</protein>
<reference evidence="2" key="1">
    <citation type="journal article" date="2014" name="Int. J. Syst. Evol. Microbiol.">
        <title>Complete genome sequence of Corynebacterium casei LMG S-19264T (=DSM 44701T), isolated from a smear-ripened cheese.</title>
        <authorList>
            <consortium name="US DOE Joint Genome Institute (JGI-PGF)"/>
            <person name="Walter F."/>
            <person name="Albersmeier A."/>
            <person name="Kalinowski J."/>
            <person name="Ruckert C."/>
        </authorList>
    </citation>
    <scope>NUCLEOTIDE SEQUENCE</scope>
    <source>
        <strain evidence="2">CGMCC 1.12187</strain>
    </source>
</reference>
<keyword evidence="1" id="KW-0812">Transmembrane</keyword>
<keyword evidence="1" id="KW-1133">Transmembrane helix</keyword>
<evidence type="ECO:0000256" key="1">
    <source>
        <dbReference type="SAM" id="Phobius"/>
    </source>
</evidence>
<evidence type="ECO:0000313" key="2">
    <source>
        <dbReference type="EMBL" id="GGG53008.1"/>
    </source>
</evidence>
<dbReference type="RefSeq" id="WP_188535738.1">
    <property type="nucleotide sequence ID" value="NZ_BMEQ01000005.1"/>
</dbReference>
<organism evidence="2 3">
    <name type="scientific">Kocuria dechangensis</name>
    <dbReference type="NCBI Taxonomy" id="1176249"/>
    <lineage>
        <taxon>Bacteria</taxon>
        <taxon>Bacillati</taxon>
        <taxon>Actinomycetota</taxon>
        <taxon>Actinomycetes</taxon>
        <taxon>Micrococcales</taxon>
        <taxon>Micrococcaceae</taxon>
        <taxon>Kocuria</taxon>
    </lineage>
</organism>
<dbReference type="EMBL" id="BMEQ01000005">
    <property type="protein sequence ID" value="GGG53008.1"/>
    <property type="molecule type" value="Genomic_DNA"/>
</dbReference>
<dbReference type="Proteomes" id="UP000638848">
    <property type="component" value="Unassembled WGS sequence"/>
</dbReference>
<comment type="caution">
    <text evidence="2">The sequence shown here is derived from an EMBL/GenBank/DDBJ whole genome shotgun (WGS) entry which is preliminary data.</text>
</comment>
<accession>A0A917GPR5</accession>
<gene>
    <name evidence="2" type="ORF">GCM10011374_14800</name>
</gene>
<keyword evidence="3" id="KW-1185">Reference proteome</keyword>
<reference evidence="2" key="2">
    <citation type="submission" date="2020-09" db="EMBL/GenBank/DDBJ databases">
        <authorList>
            <person name="Sun Q."/>
            <person name="Zhou Y."/>
        </authorList>
    </citation>
    <scope>NUCLEOTIDE SEQUENCE</scope>
    <source>
        <strain evidence="2">CGMCC 1.12187</strain>
    </source>
</reference>
<sequence length="190" mass="18307">MRTVSAPAWTPAAARLPPALRWAGATAAAVFVAGLLVGWSSVSEAPAAPPGASADGVRWTLGTILARNLGAAALLYSGVLTGGLSSGVSLAVLSAYVGATAKVGVLTVGAGAVLGSAGWYAGPELLGCLAAAAAGLLPVSAALRARRSGSGGAPVRRYLAALPASLCLFAAAVVLLLVAAGLEAALIARA</sequence>
<evidence type="ECO:0008006" key="4">
    <source>
        <dbReference type="Google" id="ProtNLM"/>
    </source>
</evidence>
<keyword evidence="1" id="KW-0472">Membrane</keyword>
<dbReference type="AlphaFoldDB" id="A0A917GPR5"/>
<proteinExistence type="predicted"/>
<feature type="transmembrane region" description="Helical" evidence="1">
    <location>
        <begin position="127"/>
        <end position="146"/>
    </location>
</feature>
<name>A0A917GPR5_9MICC</name>
<feature type="transmembrane region" description="Helical" evidence="1">
    <location>
        <begin position="158"/>
        <end position="182"/>
    </location>
</feature>
<evidence type="ECO:0000313" key="3">
    <source>
        <dbReference type="Proteomes" id="UP000638848"/>
    </source>
</evidence>